<dbReference type="InterPro" id="IPR035926">
    <property type="entry name" value="NusB-like_sf"/>
</dbReference>
<keyword evidence="3 6" id="KW-0694">RNA-binding</keyword>
<reference evidence="8 9" key="1">
    <citation type="submission" date="2022-08" db="EMBL/GenBank/DDBJ databases">
        <title>Aerococcaceae sp. nov isolated from spoiled eye mask.</title>
        <authorList>
            <person name="Zhou G."/>
            <person name="Xie X.-B."/>
            <person name="Shi Q.-S."/>
            <person name="Wang Y.-S."/>
            <person name="Wen X."/>
            <person name="Peng H."/>
            <person name="Yang X.-J."/>
            <person name="Tao H.-B."/>
            <person name="Huang X.-M."/>
        </authorList>
    </citation>
    <scope>NUCLEOTIDE SEQUENCE [LARGE SCALE GENOMIC DNA]</scope>
    <source>
        <strain evidence="9">DM20194951</strain>
    </source>
</reference>
<organism evidence="8 9">
    <name type="scientific">Fundicoccus culcitae</name>
    <dbReference type="NCBI Taxonomy" id="2969821"/>
    <lineage>
        <taxon>Bacteria</taxon>
        <taxon>Bacillati</taxon>
        <taxon>Bacillota</taxon>
        <taxon>Bacilli</taxon>
        <taxon>Lactobacillales</taxon>
        <taxon>Aerococcaceae</taxon>
        <taxon>Fundicoccus</taxon>
    </lineage>
</organism>
<dbReference type="Gene3D" id="1.10.940.10">
    <property type="entry name" value="NusB-like"/>
    <property type="match status" value="1"/>
</dbReference>
<evidence type="ECO:0000256" key="4">
    <source>
        <dbReference type="ARBA" id="ARBA00023015"/>
    </source>
</evidence>
<evidence type="ECO:0000256" key="5">
    <source>
        <dbReference type="ARBA" id="ARBA00023163"/>
    </source>
</evidence>
<dbReference type="RefSeq" id="WP_313793740.1">
    <property type="nucleotide sequence ID" value="NZ_CP102453.1"/>
</dbReference>
<dbReference type="PANTHER" id="PTHR11078:SF3">
    <property type="entry name" value="ANTITERMINATION NUSB DOMAIN-CONTAINING PROTEIN"/>
    <property type="match status" value="1"/>
</dbReference>
<proteinExistence type="inferred from homology"/>
<comment type="function">
    <text evidence="6">Involved in transcription antitermination. Required for transcription of ribosomal RNA (rRNA) genes. Binds specifically to the boxA antiterminator sequence of the ribosomal RNA (rrn) operons.</text>
</comment>
<evidence type="ECO:0000256" key="1">
    <source>
        <dbReference type="ARBA" id="ARBA00005952"/>
    </source>
</evidence>
<comment type="similarity">
    <text evidence="1 6">Belongs to the NusB family.</text>
</comment>
<dbReference type="InterPro" id="IPR006027">
    <property type="entry name" value="NusB_RsmB_TIM44"/>
</dbReference>
<evidence type="ECO:0000256" key="6">
    <source>
        <dbReference type="HAMAP-Rule" id="MF_00073"/>
    </source>
</evidence>
<gene>
    <name evidence="6 8" type="primary">nusB</name>
    <name evidence="8" type="ORF">NRE15_00785</name>
</gene>
<dbReference type="PANTHER" id="PTHR11078">
    <property type="entry name" value="N UTILIZATION SUBSTANCE PROTEIN B-RELATED"/>
    <property type="match status" value="1"/>
</dbReference>
<feature type="domain" description="NusB/RsmB/TIM44" evidence="7">
    <location>
        <begin position="10"/>
        <end position="143"/>
    </location>
</feature>
<keyword evidence="5 6" id="KW-0804">Transcription</keyword>
<dbReference type="Proteomes" id="UP001315967">
    <property type="component" value="Chromosome"/>
</dbReference>
<dbReference type="InterPro" id="IPR011605">
    <property type="entry name" value="NusB_fam"/>
</dbReference>
<evidence type="ECO:0000256" key="2">
    <source>
        <dbReference type="ARBA" id="ARBA00022814"/>
    </source>
</evidence>
<dbReference type="Pfam" id="PF01029">
    <property type="entry name" value="NusB"/>
    <property type="match status" value="1"/>
</dbReference>
<name>A0ABY5P663_9LACT</name>
<evidence type="ECO:0000256" key="3">
    <source>
        <dbReference type="ARBA" id="ARBA00022884"/>
    </source>
</evidence>
<dbReference type="HAMAP" id="MF_00073">
    <property type="entry name" value="NusB"/>
    <property type="match status" value="1"/>
</dbReference>
<dbReference type="NCBIfam" id="TIGR01951">
    <property type="entry name" value="nusB"/>
    <property type="match status" value="1"/>
</dbReference>
<evidence type="ECO:0000313" key="8">
    <source>
        <dbReference type="EMBL" id="UUX34237.1"/>
    </source>
</evidence>
<protein>
    <recommendedName>
        <fullName evidence="6">Transcription antitermination protein NusB</fullName>
    </recommendedName>
    <alternativeName>
        <fullName evidence="6">Antitermination factor NusB</fullName>
    </alternativeName>
</protein>
<dbReference type="EMBL" id="CP102453">
    <property type="protein sequence ID" value="UUX34237.1"/>
    <property type="molecule type" value="Genomic_DNA"/>
</dbReference>
<sequence>MTKADPSKLRQARILAVQTLFQFVAPSDELTKDEAIEFALLAGNDPEKGYDSIPDDYFYELVDGVIANQPQIDEAISKYLTNWNFDRVTALDLTILRLAFYEIQFKENPVPIKVAINEAIEVSKVFSDDKSRRFISGILGKLSQSVD</sequence>
<dbReference type="SUPFAM" id="SSF48013">
    <property type="entry name" value="NusB-like"/>
    <property type="match status" value="1"/>
</dbReference>
<evidence type="ECO:0000313" key="9">
    <source>
        <dbReference type="Proteomes" id="UP001315967"/>
    </source>
</evidence>
<keyword evidence="4 6" id="KW-0805">Transcription regulation</keyword>
<keyword evidence="2 6" id="KW-0889">Transcription antitermination</keyword>
<accession>A0ABY5P663</accession>
<keyword evidence="9" id="KW-1185">Reference proteome</keyword>
<evidence type="ECO:0000259" key="7">
    <source>
        <dbReference type="Pfam" id="PF01029"/>
    </source>
</evidence>